<dbReference type="AlphaFoldDB" id="A0A9Q8SAR6"/>
<accession>A0A9Q8SAR6</accession>
<evidence type="ECO:0000256" key="1">
    <source>
        <dbReference type="SAM" id="MobiDB-lite"/>
    </source>
</evidence>
<sequence>MTSKPAPHSCPLSPRLPPVARAQAASTDGAKDGPDASPLHKFTGSNVQGRTVHLSTLIYRRRAVGSHQPTGRGNVFPHLLSRKVEAKSKIKVPDAVPSMTDIPAHHNQPPRASKTSISSGFAYRDSIDALSLVQSAHQLLNSASLQRASQDPQISRPSRLGCLLEPPSFQRLRCREGCTGNFCLEQACLSCLFHVASCLVFSPSGPDLNHPYKTL</sequence>
<dbReference type="GeneID" id="73334340"/>
<organism evidence="2 3">
    <name type="scientific">Colletotrichum lupini</name>
    <dbReference type="NCBI Taxonomy" id="145971"/>
    <lineage>
        <taxon>Eukaryota</taxon>
        <taxon>Fungi</taxon>
        <taxon>Dikarya</taxon>
        <taxon>Ascomycota</taxon>
        <taxon>Pezizomycotina</taxon>
        <taxon>Sordariomycetes</taxon>
        <taxon>Hypocreomycetidae</taxon>
        <taxon>Glomerellales</taxon>
        <taxon>Glomerellaceae</taxon>
        <taxon>Colletotrichum</taxon>
        <taxon>Colletotrichum acutatum species complex</taxon>
    </lineage>
</organism>
<name>A0A9Q8SAR6_9PEZI</name>
<keyword evidence="3" id="KW-1185">Reference proteome</keyword>
<dbReference type="Proteomes" id="UP000830671">
    <property type="component" value="Chromosome 1"/>
</dbReference>
<protein>
    <submittedName>
        <fullName evidence="2">Uncharacterized protein</fullName>
    </submittedName>
</protein>
<feature type="region of interest" description="Disordered" evidence="1">
    <location>
        <begin position="1"/>
        <end position="45"/>
    </location>
</feature>
<proteinExistence type="predicted"/>
<evidence type="ECO:0000313" key="3">
    <source>
        <dbReference type="Proteomes" id="UP000830671"/>
    </source>
</evidence>
<dbReference type="KEGG" id="clup:CLUP02_00278"/>
<evidence type="ECO:0000313" key="2">
    <source>
        <dbReference type="EMBL" id="UQC73633.1"/>
    </source>
</evidence>
<gene>
    <name evidence="2" type="ORF">CLUP02_00278</name>
</gene>
<reference evidence="2" key="1">
    <citation type="journal article" date="2021" name="Mol. Plant Microbe Interact.">
        <title>Complete Genome Sequence of the Plant-Pathogenic Fungus Colletotrichum lupini.</title>
        <authorList>
            <person name="Baroncelli R."/>
            <person name="Pensec F."/>
            <person name="Da Lio D."/>
            <person name="Boufleur T."/>
            <person name="Vicente I."/>
            <person name="Sarrocco S."/>
            <person name="Picot A."/>
            <person name="Baraldi E."/>
            <person name="Sukno S."/>
            <person name="Thon M."/>
            <person name="Le Floch G."/>
        </authorList>
    </citation>
    <scope>NUCLEOTIDE SEQUENCE</scope>
    <source>
        <strain evidence="2">IMI 504893</strain>
    </source>
</reference>
<dbReference type="EMBL" id="CP019471">
    <property type="protein sequence ID" value="UQC73633.1"/>
    <property type="molecule type" value="Genomic_DNA"/>
</dbReference>
<dbReference type="RefSeq" id="XP_049135287.1">
    <property type="nucleotide sequence ID" value="XM_049279330.1"/>
</dbReference>